<evidence type="ECO:0000313" key="2">
    <source>
        <dbReference type="Proteomes" id="UP000032946"/>
    </source>
</evidence>
<proteinExistence type="predicted"/>
<accession>A0A9P1KJJ8</accession>
<dbReference type="RefSeq" id="WP_008053416.1">
    <property type="nucleotide sequence ID" value="NZ_FO818640.1"/>
</dbReference>
<gene>
    <name evidence="1" type="ORF">ARTHRO_50006</name>
</gene>
<evidence type="ECO:0000313" key="1">
    <source>
        <dbReference type="EMBL" id="CDM97039.1"/>
    </source>
</evidence>
<dbReference type="Proteomes" id="UP000032946">
    <property type="component" value="Chromosome"/>
</dbReference>
<sequence length="47" mass="5488">MLTHNQRSDRTCKQPPKIIVPSEQQFLAELLDRLCKQVNHLESISEI</sequence>
<dbReference type="AlphaFoldDB" id="A0A9P1KJJ8"/>
<name>A0A9P1KJJ8_9CYAN</name>
<organism evidence="1 2">
    <name type="scientific">Limnospira indica PCC 8005</name>
    <dbReference type="NCBI Taxonomy" id="376219"/>
    <lineage>
        <taxon>Bacteria</taxon>
        <taxon>Bacillati</taxon>
        <taxon>Cyanobacteriota</taxon>
        <taxon>Cyanophyceae</taxon>
        <taxon>Oscillatoriophycideae</taxon>
        <taxon>Oscillatoriales</taxon>
        <taxon>Sirenicapillariaceae</taxon>
        <taxon>Limnospira</taxon>
    </lineage>
</organism>
<protein>
    <submittedName>
        <fullName evidence="1">Uncharacterized protein</fullName>
    </submittedName>
</protein>
<reference evidence="1 2" key="1">
    <citation type="submission" date="2014-02" db="EMBL/GenBank/DDBJ databases">
        <authorList>
            <person name="Genoscope - CEA"/>
        </authorList>
    </citation>
    <scope>NUCLEOTIDE SEQUENCE [LARGE SCALE GENOMIC DNA]</scope>
    <source>
        <strain evidence="1 2">PCC 8005</strain>
    </source>
</reference>
<keyword evidence="2" id="KW-1185">Reference proteome</keyword>
<dbReference type="EMBL" id="FO818640">
    <property type="protein sequence ID" value="CDM97039.1"/>
    <property type="molecule type" value="Genomic_DNA"/>
</dbReference>